<dbReference type="Proteomes" id="UP001163603">
    <property type="component" value="Chromosome 14"/>
</dbReference>
<organism evidence="1 2">
    <name type="scientific">Pistacia integerrima</name>
    <dbReference type="NCBI Taxonomy" id="434235"/>
    <lineage>
        <taxon>Eukaryota</taxon>
        <taxon>Viridiplantae</taxon>
        <taxon>Streptophyta</taxon>
        <taxon>Embryophyta</taxon>
        <taxon>Tracheophyta</taxon>
        <taxon>Spermatophyta</taxon>
        <taxon>Magnoliopsida</taxon>
        <taxon>eudicotyledons</taxon>
        <taxon>Gunneridae</taxon>
        <taxon>Pentapetalae</taxon>
        <taxon>rosids</taxon>
        <taxon>malvids</taxon>
        <taxon>Sapindales</taxon>
        <taxon>Anacardiaceae</taxon>
        <taxon>Pistacia</taxon>
    </lineage>
</organism>
<evidence type="ECO:0000313" key="1">
    <source>
        <dbReference type="EMBL" id="KAJ0009815.1"/>
    </source>
</evidence>
<proteinExistence type="predicted"/>
<accession>A0ACC0X3Y1</accession>
<protein>
    <submittedName>
        <fullName evidence="1">Uncharacterized protein</fullName>
    </submittedName>
</protein>
<name>A0ACC0X3Y1_9ROSI</name>
<gene>
    <name evidence="1" type="ORF">Pint_32832</name>
</gene>
<comment type="caution">
    <text evidence="1">The sequence shown here is derived from an EMBL/GenBank/DDBJ whole genome shotgun (WGS) entry which is preliminary data.</text>
</comment>
<reference evidence="2" key="1">
    <citation type="journal article" date="2023" name="G3 (Bethesda)">
        <title>Genome assembly and association tests identify interacting loci associated with vigor, precocity, and sex in interspecific pistachio rootstocks.</title>
        <authorList>
            <person name="Palmer W."/>
            <person name="Jacygrad E."/>
            <person name="Sagayaradj S."/>
            <person name="Cavanaugh K."/>
            <person name="Han R."/>
            <person name="Bertier L."/>
            <person name="Beede B."/>
            <person name="Kafkas S."/>
            <person name="Golino D."/>
            <person name="Preece J."/>
            <person name="Michelmore R."/>
        </authorList>
    </citation>
    <scope>NUCLEOTIDE SEQUENCE [LARGE SCALE GENOMIC DNA]</scope>
</reference>
<evidence type="ECO:0000313" key="2">
    <source>
        <dbReference type="Proteomes" id="UP001163603"/>
    </source>
</evidence>
<sequence length="31" mass="3336">MCDSYLGCNQECSLTVDVKEVGGPNEDSGRE</sequence>
<keyword evidence="2" id="KW-1185">Reference proteome</keyword>
<dbReference type="EMBL" id="CM047749">
    <property type="protein sequence ID" value="KAJ0009815.1"/>
    <property type="molecule type" value="Genomic_DNA"/>
</dbReference>